<accession>A0ABV8BKQ1</accession>
<dbReference type="CDD" id="cd08899">
    <property type="entry name" value="SRPBCC_CalC_Aha1-like_6"/>
    <property type="match status" value="1"/>
</dbReference>
<dbReference type="Pfam" id="PF08327">
    <property type="entry name" value="AHSA1"/>
    <property type="match status" value="1"/>
</dbReference>
<evidence type="ECO:0000256" key="2">
    <source>
        <dbReference type="ARBA" id="ARBA00023015"/>
    </source>
</evidence>
<dbReference type="RefSeq" id="WP_382367155.1">
    <property type="nucleotide sequence ID" value="NZ_JBHRZI010000003.1"/>
</dbReference>
<name>A0ABV8BKQ1_9PSEU</name>
<feature type="domain" description="HTH arsR-type" evidence="5">
    <location>
        <begin position="1"/>
        <end position="87"/>
    </location>
</feature>
<dbReference type="PANTHER" id="PTHR33154">
    <property type="entry name" value="TRANSCRIPTIONAL REGULATOR, ARSR FAMILY"/>
    <property type="match status" value="1"/>
</dbReference>
<proteinExistence type="inferred from homology"/>
<reference evidence="7" key="1">
    <citation type="journal article" date="2019" name="Int. J. Syst. Evol. Microbiol.">
        <title>The Global Catalogue of Microorganisms (GCM) 10K type strain sequencing project: providing services to taxonomists for standard genome sequencing and annotation.</title>
        <authorList>
            <consortium name="The Broad Institute Genomics Platform"/>
            <consortium name="The Broad Institute Genome Sequencing Center for Infectious Disease"/>
            <person name="Wu L."/>
            <person name="Ma J."/>
        </authorList>
    </citation>
    <scope>NUCLEOTIDE SEQUENCE [LARGE SCALE GENOMIC DNA]</scope>
    <source>
        <strain evidence="7">CGMCC 4.7405</strain>
    </source>
</reference>
<dbReference type="InterPro" id="IPR036388">
    <property type="entry name" value="WH-like_DNA-bd_sf"/>
</dbReference>
<evidence type="ECO:0000256" key="1">
    <source>
        <dbReference type="ARBA" id="ARBA00006817"/>
    </source>
</evidence>
<keyword evidence="3" id="KW-0238">DNA-binding</keyword>
<protein>
    <submittedName>
        <fullName evidence="6">Metalloregulator ArsR/SmtB family transcription factor</fullName>
    </submittedName>
</protein>
<gene>
    <name evidence="6" type="ORF">ACFOWZ_00820</name>
</gene>
<dbReference type="CDD" id="cd00090">
    <property type="entry name" value="HTH_ARSR"/>
    <property type="match status" value="1"/>
</dbReference>
<evidence type="ECO:0000256" key="3">
    <source>
        <dbReference type="ARBA" id="ARBA00023125"/>
    </source>
</evidence>
<dbReference type="InterPro" id="IPR036390">
    <property type="entry name" value="WH_DNA-bd_sf"/>
</dbReference>
<evidence type="ECO:0000256" key="4">
    <source>
        <dbReference type="ARBA" id="ARBA00023163"/>
    </source>
</evidence>
<dbReference type="Proteomes" id="UP001595690">
    <property type="component" value="Unassembled WGS sequence"/>
</dbReference>
<comment type="similarity">
    <text evidence="1">Belongs to the AHA1 family.</text>
</comment>
<dbReference type="EMBL" id="JBHRZI010000003">
    <property type="protein sequence ID" value="MFC3889999.1"/>
    <property type="molecule type" value="Genomic_DNA"/>
</dbReference>
<dbReference type="Pfam" id="PF01022">
    <property type="entry name" value="HTH_5"/>
    <property type="match status" value="1"/>
</dbReference>
<dbReference type="InterPro" id="IPR051081">
    <property type="entry name" value="HTH_MetalResp_TranReg"/>
</dbReference>
<keyword evidence="7" id="KW-1185">Reference proteome</keyword>
<dbReference type="PRINTS" id="PR00778">
    <property type="entry name" value="HTHARSR"/>
</dbReference>
<sequence>MDVFEAVAEPTRRHLISLLSERDHTAGELVDSLPALTQPAVSRHLRILREVGLVEARPDGQRRVYALKPDGLQRIDDWITPYRRFWRDHLTALEQHLEKPVNDLGTVTTTGDHATLTFERRLKFPIEKVWSAITDPQERKAWLGTTHIDDGTIVIEPEDPPAPAEAKKVTGRILTWQPPDNGHAVFEHEWRQRIVEDSVVRYELTADGDETLLTLTHRGLSERNALGFVPGTHAFLDRLQAHLNDEEPPNWSERYAQLAPSYPAWR</sequence>
<evidence type="ECO:0000259" key="5">
    <source>
        <dbReference type="PROSITE" id="PS50987"/>
    </source>
</evidence>
<evidence type="ECO:0000313" key="6">
    <source>
        <dbReference type="EMBL" id="MFC3889999.1"/>
    </source>
</evidence>
<dbReference type="SMART" id="SM00418">
    <property type="entry name" value="HTH_ARSR"/>
    <property type="match status" value="1"/>
</dbReference>
<dbReference type="Gene3D" id="3.30.530.20">
    <property type="match status" value="1"/>
</dbReference>
<comment type="caution">
    <text evidence="6">The sequence shown here is derived from an EMBL/GenBank/DDBJ whole genome shotgun (WGS) entry which is preliminary data.</text>
</comment>
<dbReference type="InterPro" id="IPR023393">
    <property type="entry name" value="START-like_dom_sf"/>
</dbReference>
<dbReference type="SUPFAM" id="SSF46785">
    <property type="entry name" value="Winged helix' DNA-binding domain"/>
    <property type="match status" value="1"/>
</dbReference>
<evidence type="ECO:0000313" key="7">
    <source>
        <dbReference type="Proteomes" id="UP001595690"/>
    </source>
</evidence>
<keyword evidence="2" id="KW-0805">Transcription regulation</keyword>
<dbReference type="Gene3D" id="1.10.10.10">
    <property type="entry name" value="Winged helix-like DNA-binding domain superfamily/Winged helix DNA-binding domain"/>
    <property type="match status" value="1"/>
</dbReference>
<keyword evidence="4" id="KW-0804">Transcription</keyword>
<dbReference type="PROSITE" id="PS50987">
    <property type="entry name" value="HTH_ARSR_2"/>
    <property type="match status" value="1"/>
</dbReference>
<dbReference type="InterPro" id="IPR011991">
    <property type="entry name" value="ArsR-like_HTH"/>
</dbReference>
<dbReference type="InterPro" id="IPR013538">
    <property type="entry name" value="ASHA1/2-like_C"/>
</dbReference>
<dbReference type="SUPFAM" id="SSF55961">
    <property type="entry name" value="Bet v1-like"/>
    <property type="match status" value="1"/>
</dbReference>
<dbReference type="NCBIfam" id="NF033788">
    <property type="entry name" value="HTH_metalloreg"/>
    <property type="match status" value="1"/>
</dbReference>
<organism evidence="6 7">
    <name type="scientific">Lentzea rhizosphaerae</name>
    <dbReference type="NCBI Taxonomy" id="2041025"/>
    <lineage>
        <taxon>Bacteria</taxon>
        <taxon>Bacillati</taxon>
        <taxon>Actinomycetota</taxon>
        <taxon>Actinomycetes</taxon>
        <taxon>Pseudonocardiales</taxon>
        <taxon>Pseudonocardiaceae</taxon>
        <taxon>Lentzea</taxon>
    </lineage>
</organism>
<dbReference type="InterPro" id="IPR001845">
    <property type="entry name" value="HTH_ArsR_DNA-bd_dom"/>
</dbReference>
<dbReference type="PANTHER" id="PTHR33154:SF33">
    <property type="entry name" value="TRANSCRIPTIONAL REPRESSOR SDPR"/>
    <property type="match status" value="1"/>
</dbReference>